<dbReference type="WBParaSite" id="PSAMB.scaffold128size74779.g2254.t1">
    <property type="protein sequence ID" value="PSAMB.scaffold128size74779.g2254.t1"/>
    <property type="gene ID" value="PSAMB.scaffold128size74779.g2254"/>
</dbReference>
<evidence type="ECO:0000256" key="1">
    <source>
        <dbReference type="SAM" id="MobiDB-lite"/>
    </source>
</evidence>
<dbReference type="InterPro" id="IPR050373">
    <property type="entry name" value="Fibrinogen_C-term_domain"/>
</dbReference>
<dbReference type="Pfam" id="PF00147">
    <property type="entry name" value="Fibrinogen_C"/>
    <property type="match status" value="1"/>
</dbReference>
<dbReference type="AlphaFoldDB" id="A0A914UV47"/>
<dbReference type="Pfam" id="PF00059">
    <property type="entry name" value="Lectin_C"/>
    <property type="match status" value="1"/>
</dbReference>
<dbReference type="PROSITE" id="PS50041">
    <property type="entry name" value="C_TYPE_LECTIN_2"/>
    <property type="match status" value="1"/>
</dbReference>
<dbReference type="Proteomes" id="UP000887566">
    <property type="component" value="Unplaced"/>
</dbReference>
<evidence type="ECO:0000259" key="2">
    <source>
        <dbReference type="PROSITE" id="PS50041"/>
    </source>
</evidence>
<name>A0A914UV47_9BILA</name>
<feature type="domain" description="C-type lectin" evidence="2">
    <location>
        <begin position="27"/>
        <end position="152"/>
    </location>
</feature>
<accession>A0A914UV47</accession>
<feature type="domain" description="Fibrinogen C-terminal" evidence="3">
    <location>
        <begin position="152"/>
        <end position="363"/>
    </location>
</feature>
<dbReference type="InterPro" id="IPR014716">
    <property type="entry name" value="Fibrinogen_a/b/g_C_1"/>
</dbReference>
<organism evidence="4 5">
    <name type="scientific">Plectus sambesii</name>
    <dbReference type="NCBI Taxonomy" id="2011161"/>
    <lineage>
        <taxon>Eukaryota</taxon>
        <taxon>Metazoa</taxon>
        <taxon>Ecdysozoa</taxon>
        <taxon>Nematoda</taxon>
        <taxon>Chromadorea</taxon>
        <taxon>Plectida</taxon>
        <taxon>Plectina</taxon>
        <taxon>Plectoidea</taxon>
        <taxon>Plectidae</taxon>
        <taxon>Plectus</taxon>
    </lineage>
</organism>
<evidence type="ECO:0000259" key="3">
    <source>
        <dbReference type="PROSITE" id="PS51406"/>
    </source>
</evidence>
<dbReference type="Gene3D" id="3.10.100.10">
    <property type="entry name" value="Mannose-Binding Protein A, subunit A"/>
    <property type="match status" value="1"/>
</dbReference>
<evidence type="ECO:0000313" key="4">
    <source>
        <dbReference type="Proteomes" id="UP000887566"/>
    </source>
</evidence>
<dbReference type="PROSITE" id="PS51406">
    <property type="entry name" value="FIBRINOGEN_C_2"/>
    <property type="match status" value="1"/>
</dbReference>
<reference evidence="5" key="1">
    <citation type="submission" date="2022-11" db="UniProtKB">
        <authorList>
            <consortium name="WormBaseParasite"/>
        </authorList>
    </citation>
    <scope>IDENTIFICATION</scope>
</reference>
<dbReference type="PANTHER" id="PTHR19143:SF327">
    <property type="entry name" value="FI21813P1-RELATED"/>
    <property type="match status" value="1"/>
</dbReference>
<dbReference type="InterPro" id="IPR036056">
    <property type="entry name" value="Fibrinogen-like_C"/>
</dbReference>
<protein>
    <submittedName>
        <fullName evidence="5">Uncharacterized protein</fullName>
    </submittedName>
</protein>
<dbReference type="InterPro" id="IPR002181">
    <property type="entry name" value="Fibrinogen_a/b/g_C_dom"/>
</dbReference>
<dbReference type="SMART" id="SM00186">
    <property type="entry name" value="FBG"/>
    <property type="match status" value="1"/>
</dbReference>
<dbReference type="InterPro" id="IPR016186">
    <property type="entry name" value="C-type_lectin-like/link_sf"/>
</dbReference>
<dbReference type="GO" id="GO:0005615">
    <property type="term" value="C:extracellular space"/>
    <property type="evidence" value="ECO:0007669"/>
    <property type="project" value="TreeGrafter"/>
</dbReference>
<dbReference type="SMART" id="SM00034">
    <property type="entry name" value="CLECT"/>
    <property type="match status" value="1"/>
</dbReference>
<dbReference type="NCBIfam" id="NF040941">
    <property type="entry name" value="GGGWT_bact"/>
    <property type="match status" value="1"/>
</dbReference>
<dbReference type="SUPFAM" id="SSF56496">
    <property type="entry name" value="Fibrinogen C-terminal domain-like"/>
    <property type="match status" value="1"/>
</dbReference>
<feature type="compositionally biased region" description="Low complexity" evidence="1">
    <location>
        <begin position="478"/>
        <end position="489"/>
    </location>
</feature>
<proteinExistence type="predicted"/>
<feature type="compositionally biased region" description="Polar residues" evidence="1">
    <location>
        <begin position="462"/>
        <end position="477"/>
    </location>
</feature>
<dbReference type="InterPro" id="IPR016187">
    <property type="entry name" value="CTDL_fold"/>
</dbReference>
<dbReference type="InterPro" id="IPR001304">
    <property type="entry name" value="C-type_lectin-like"/>
</dbReference>
<keyword evidence="4" id="KW-1185">Reference proteome</keyword>
<dbReference type="CDD" id="cd00037">
    <property type="entry name" value="CLECT"/>
    <property type="match status" value="1"/>
</dbReference>
<evidence type="ECO:0000313" key="5">
    <source>
        <dbReference type="WBParaSite" id="PSAMB.scaffold128size74779.g2254.t1"/>
    </source>
</evidence>
<dbReference type="Gene3D" id="3.90.215.10">
    <property type="entry name" value="Gamma Fibrinogen, chain A, domain 1"/>
    <property type="match status" value="1"/>
</dbReference>
<feature type="region of interest" description="Disordered" evidence="1">
    <location>
        <begin position="411"/>
        <end position="498"/>
    </location>
</feature>
<dbReference type="PANTHER" id="PTHR19143">
    <property type="entry name" value="FIBRINOGEN/TENASCIN/ANGIOPOEITIN"/>
    <property type="match status" value="1"/>
</dbReference>
<sequence length="515" mass="57431">MIVAIALHRFIQFKKNSQIVQRSCNPDNGKCFALVIGSRSWSEAERYCERQIQNGTAASLASITEISDAAIIDTLLQHPSVSSNLWIGGLASDGALFRWTDGRPFSFTNWAPGQPLSIPNDCIQVCEKTDSTCTQGKWTVVPCETTQSFVCENLSYTAKDCRDLHQKYSNFPSGVYTLSPPGIPAFNAYCDMETDGGGWTVFQRRTDGNLSFYDKKWNDYKVGFNNGLANNLWLGNNIIHVLTTKDTNVELRIDLWGDRNPNSSNPNGYWWEKHTNFSIDDEAHFYTLNVSFLRTGNASTTQEYGIFDEHGLPFSTIDAIHGANHDCFSTFQLNGWWLHGCANTCLNGKYVPANWGAPYGLYWCIDKGPFCINPERSQAFSCFMKSLKETGQKYIFNKLLEERKAIAEHENRRQGQYDMLPQPPINDASDNQQASSFEVADTSKETDKNLPNNKASKIKTGMPTNYAASNNENFTTPGNAGAQAANNENTSNIDDNSVMPQVSSLVSPVTTLEVV</sequence>
<dbReference type="SUPFAM" id="SSF56436">
    <property type="entry name" value="C-type lectin-like"/>
    <property type="match status" value="1"/>
</dbReference>